<dbReference type="SUPFAM" id="SSF111369">
    <property type="entry name" value="HlyD-like secretion proteins"/>
    <property type="match status" value="3"/>
</dbReference>
<evidence type="ECO:0000256" key="1">
    <source>
        <dbReference type="ARBA" id="ARBA00004196"/>
    </source>
</evidence>
<keyword evidence="5" id="KW-0812">Transmembrane</keyword>
<keyword evidence="5" id="KW-0472">Membrane</keyword>
<feature type="domain" description="Multidrug resistance protein MdtA-like C-terminal permuted SH3" evidence="8">
    <location>
        <begin position="419"/>
        <end position="465"/>
    </location>
</feature>
<dbReference type="Gene3D" id="2.40.50.100">
    <property type="match status" value="1"/>
</dbReference>
<dbReference type="Pfam" id="PF25881">
    <property type="entry name" value="HH_YBHG"/>
    <property type="match status" value="1"/>
</dbReference>
<feature type="compositionally biased region" description="Low complexity" evidence="4">
    <location>
        <begin position="401"/>
        <end position="420"/>
    </location>
</feature>
<evidence type="ECO:0000256" key="4">
    <source>
        <dbReference type="SAM" id="MobiDB-lite"/>
    </source>
</evidence>
<dbReference type="AlphaFoldDB" id="A0A6I5ZRG6"/>
<dbReference type="Proteomes" id="UP000425916">
    <property type="component" value="Chromosome"/>
</dbReference>
<keyword evidence="10" id="KW-1185">Reference proteome</keyword>
<evidence type="ECO:0000256" key="2">
    <source>
        <dbReference type="ARBA" id="ARBA00023054"/>
    </source>
</evidence>
<dbReference type="GO" id="GO:0030313">
    <property type="term" value="C:cell envelope"/>
    <property type="evidence" value="ECO:0007669"/>
    <property type="project" value="UniProtKB-SubCell"/>
</dbReference>
<dbReference type="Pfam" id="PF25954">
    <property type="entry name" value="Beta-barrel_RND_2"/>
    <property type="match status" value="1"/>
</dbReference>
<evidence type="ECO:0000259" key="8">
    <source>
        <dbReference type="Pfam" id="PF25967"/>
    </source>
</evidence>
<feature type="compositionally biased region" description="Low complexity" evidence="4">
    <location>
        <begin position="368"/>
        <end position="383"/>
    </location>
</feature>
<feature type="region of interest" description="Disordered" evidence="4">
    <location>
        <begin position="465"/>
        <end position="500"/>
    </location>
</feature>
<evidence type="ECO:0000256" key="3">
    <source>
        <dbReference type="SAM" id="Coils"/>
    </source>
</evidence>
<feature type="domain" description="YbhG-like alpha-helical hairpin" evidence="6">
    <location>
        <begin position="102"/>
        <end position="229"/>
    </location>
</feature>
<sequence>MTAGAVPVAPPRPKRLMWLLGVGLLLLLGGAFLWWWQGRRVQVTYITLPASQGSIVNTVNAAGTIEPVKSVNLGFKNSGIIKAIYVKPGDVVKAGQVLASQDTADLEAQLAQARANLNNALAKLQLLEAGPLATDVAQAEANVESARAAYNNAQATVERDQALYQAGALSRAELDNAITNRDSAAAKLRQAQAALEALKNGSRPEDIAAARAQVEAARVQVTLAQSNLDSAQLRAPWDGIISAVNGEVGYRVGSGTNNESFLTLITPALQLRAQVNEADINKVKIGQKATFTVNALPGREMSGQVAWIAPQATTVSNVQLYDVVISLDPNLPLKAGMTANVNIITARKDNVLTVSRTAIAFASSYQSNSNKSSSQAAGTAAPGSGSGNSGNREMLRGGQGSASPATGTGAGESEAGTAEPGTGRAVVLVLENGRPVARQIITGLSDERNVEVVRGLKAGEAVIIGTSTPGKPATGTTARSPLSPTPIQNRQPNRPAQGRQ</sequence>
<keyword evidence="2 3" id="KW-0175">Coiled coil</keyword>
<evidence type="ECO:0000259" key="6">
    <source>
        <dbReference type="Pfam" id="PF25881"/>
    </source>
</evidence>
<dbReference type="InterPro" id="IPR050465">
    <property type="entry name" value="UPF0194_transport"/>
</dbReference>
<dbReference type="PANTHER" id="PTHR32347">
    <property type="entry name" value="EFFLUX SYSTEM COMPONENT YKNX-RELATED"/>
    <property type="match status" value="1"/>
</dbReference>
<gene>
    <name evidence="9" type="ORF">MGLY_19890</name>
</gene>
<dbReference type="Gene3D" id="2.40.420.20">
    <property type="match status" value="1"/>
</dbReference>
<protein>
    <submittedName>
        <fullName evidence="9">HlyD family secretion protein</fullName>
    </submittedName>
</protein>
<dbReference type="InterPro" id="IPR059052">
    <property type="entry name" value="HH_YbhG-like"/>
</dbReference>
<dbReference type="InterPro" id="IPR058627">
    <property type="entry name" value="MdtA-like_C"/>
</dbReference>
<dbReference type="Pfam" id="PF25967">
    <property type="entry name" value="RND-MFP_C"/>
    <property type="match status" value="1"/>
</dbReference>
<evidence type="ECO:0000259" key="7">
    <source>
        <dbReference type="Pfam" id="PF25954"/>
    </source>
</evidence>
<feature type="coiled-coil region" evidence="3">
    <location>
        <begin position="103"/>
        <end position="201"/>
    </location>
</feature>
<name>A0A6I5ZRG6_9FIRM</name>
<evidence type="ECO:0000313" key="9">
    <source>
        <dbReference type="EMBL" id="QGP92603.1"/>
    </source>
</evidence>
<keyword evidence="5" id="KW-1133">Transmembrane helix</keyword>
<evidence type="ECO:0000256" key="5">
    <source>
        <dbReference type="SAM" id="Phobius"/>
    </source>
</evidence>
<dbReference type="InterPro" id="IPR058792">
    <property type="entry name" value="Beta-barrel_RND_2"/>
</dbReference>
<organism evidence="9 10">
    <name type="scientific">Neomoorella glycerini</name>
    <dbReference type="NCBI Taxonomy" id="55779"/>
    <lineage>
        <taxon>Bacteria</taxon>
        <taxon>Bacillati</taxon>
        <taxon>Bacillota</taxon>
        <taxon>Clostridia</taxon>
        <taxon>Neomoorellales</taxon>
        <taxon>Neomoorellaceae</taxon>
        <taxon>Neomoorella</taxon>
    </lineage>
</organism>
<evidence type="ECO:0000313" key="10">
    <source>
        <dbReference type="Proteomes" id="UP000425916"/>
    </source>
</evidence>
<feature type="domain" description="CusB-like beta-barrel" evidence="7">
    <location>
        <begin position="271"/>
        <end position="345"/>
    </location>
</feature>
<comment type="subcellular location">
    <subcellularLocation>
        <location evidence="1">Cell envelope</location>
    </subcellularLocation>
</comment>
<feature type="region of interest" description="Disordered" evidence="4">
    <location>
        <begin position="368"/>
        <end position="420"/>
    </location>
</feature>
<proteinExistence type="predicted"/>
<accession>A0A6I5ZRG6</accession>
<dbReference type="EMBL" id="CP046244">
    <property type="protein sequence ID" value="QGP92603.1"/>
    <property type="molecule type" value="Genomic_DNA"/>
</dbReference>
<feature type="transmembrane region" description="Helical" evidence="5">
    <location>
        <begin position="16"/>
        <end position="36"/>
    </location>
</feature>
<reference evidence="9 10" key="1">
    <citation type="submission" date="2019-11" db="EMBL/GenBank/DDBJ databases">
        <title>Genome sequence of Moorella glycerini DSM11254.</title>
        <authorList>
            <person name="Poehlein A."/>
            <person name="Boeer T."/>
            <person name="Daniel R."/>
        </authorList>
    </citation>
    <scope>NUCLEOTIDE SEQUENCE [LARGE SCALE GENOMIC DNA]</scope>
    <source>
        <strain evidence="9 10">DSM 11254</strain>
    </source>
</reference>
<dbReference type="Gene3D" id="2.40.30.170">
    <property type="match status" value="1"/>
</dbReference>
<dbReference type="Gene3D" id="1.10.287.470">
    <property type="entry name" value="Helix hairpin bin"/>
    <property type="match status" value="2"/>
</dbReference>